<dbReference type="EMBL" id="JALNTZ010000002">
    <property type="protein sequence ID" value="KAJ3662772.1"/>
    <property type="molecule type" value="Genomic_DNA"/>
</dbReference>
<organism evidence="1 2">
    <name type="scientific">Zophobas morio</name>
    <dbReference type="NCBI Taxonomy" id="2755281"/>
    <lineage>
        <taxon>Eukaryota</taxon>
        <taxon>Metazoa</taxon>
        <taxon>Ecdysozoa</taxon>
        <taxon>Arthropoda</taxon>
        <taxon>Hexapoda</taxon>
        <taxon>Insecta</taxon>
        <taxon>Pterygota</taxon>
        <taxon>Neoptera</taxon>
        <taxon>Endopterygota</taxon>
        <taxon>Coleoptera</taxon>
        <taxon>Polyphaga</taxon>
        <taxon>Cucujiformia</taxon>
        <taxon>Tenebrionidae</taxon>
        <taxon>Zophobas</taxon>
    </lineage>
</organism>
<proteinExistence type="predicted"/>
<evidence type="ECO:0000313" key="2">
    <source>
        <dbReference type="Proteomes" id="UP001168821"/>
    </source>
</evidence>
<reference evidence="1" key="1">
    <citation type="journal article" date="2023" name="G3 (Bethesda)">
        <title>Whole genome assemblies of Zophobas morio and Tenebrio molitor.</title>
        <authorList>
            <person name="Kaur S."/>
            <person name="Stinson S.A."/>
            <person name="diCenzo G.C."/>
        </authorList>
    </citation>
    <scope>NUCLEOTIDE SEQUENCE</scope>
    <source>
        <strain evidence="1">QUZm001</strain>
    </source>
</reference>
<name>A0AA38IYY3_9CUCU</name>
<keyword evidence="2" id="KW-1185">Reference proteome</keyword>
<accession>A0AA38IYY3</accession>
<dbReference type="AlphaFoldDB" id="A0AA38IYY3"/>
<comment type="caution">
    <text evidence="1">The sequence shown here is derived from an EMBL/GenBank/DDBJ whole genome shotgun (WGS) entry which is preliminary data.</text>
</comment>
<gene>
    <name evidence="1" type="ORF">Zmor_007101</name>
</gene>
<dbReference type="Proteomes" id="UP001168821">
    <property type="component" value="Unassembled WGS sequence"/>
</dbReference>
<protein>
    <submittedName>
        <fullName evidence="1">Uncharacterized protein</fullName>
    </submittedName>
</protein>
<evidence type="ECO:0000313" key="1">
    <source>
        <dbReference type="EMBL" id="KAJ3662772.1"/>
    </source>
</evidence>
<sequence>MCGRHNTSTIAGVLRLTYALAGRNITPVRSSGTSYSYSYRTSLSQVTRQLHFLSESESSSSVYVRLLRQSSVLGHGMLFSGPSVHAHCCVSSVRPAAAVRWVFRKSNADHFCSAFNWLTGILPNRPQI</sequence>